<feature type="transmembrane region" description="Helical" evidence="1">
    <location>
        <begin position="54"/>
        <end position="78"/>
    </location>
</feature>
<keyword evidence="1" id="KW-1133">Transmembrane helix</keyword>
<keyword evidence="1" id="KW-0472">Membrane</keyword>
<comment type="caution">
    <text evidence="2">The sequence shown here is derived from an EMBL/GenBank/DDBJ whole genome shotgun (WGS) entry which is preliminary data.</text>
</comment>
<keyword evidence="1" id="KW-0812">Transmembrane</keyword>
<reference evidence="2 3" key="1">
    <citation type="submission" date="2023-05" db="EMBL/GenBank/DDBJ databases">
        <title>B98-5 Cell Line De Novo Hybrid Assembly: An Optical Mapping Approach.</title>
        <authorList>
            <person name="Kananen K."/>
            <person name="Auerbach J.A."/>
            <person name="Kautto E."/>
            <person name="Blachly J.S."/>
        </authorList>
    </citation>
    <scope>NUCLEOTIDE SEQUENCE [LARGE SCALE GENOMIC DNA]</scope>
    <source>
        <strain evidence="2">B95-8</strain>
        <tissue evidence="2">Cell line</tissue>
    </source>
</reference>
<feature type="transmembrane region" description="Helical" evidence="1">
    <location>
        <begin position="90"/>
        <end position="108"/>
    </location>
</feature>
<accession>A0ABQ9VAN2</accession>
<evidence type="ECO:0000313" key="2">
    <source>
        <dbReference type="EMBL" id="KAK2106429.1"/>
    </source>
</evidence>
<organism evidence="2 3">
    <name type="scientific">Saguinus oedipus</name>
    <name type="common">Cotton-top tamarin</name>
    <name type="synonym">Oedipomidas oedipus</name>
    <dbReference type="NCBI Taxonomy" id="9490"/>
    <lineage>
        <taxon>Eukaryota</taxon>
        <taxon>Metazoa</taxon>
        <taxon>Chordata</taxon>
        <taxon>Craniata</taxon>
        <taxon>Vertebrata</taxon>
        <taxon>Euteleostomi</taxon>
        <taxon>Mammalia</taxon>
        <taxon>Eutheria</taxon>
        <taxon>Euarchontoglires</taxon>
        <taxon>Primates</taxon>
        <taxon>Haplorrhini</taxon>
        <taxon>Platyrrhini</taxon>
        <taxon>Cebidae</taxon>
        <taxon>Callitrichinae</taxon>
        <taxon>Saguinus</taxon>
    </lineage>
</organism>
<feature type="transmembrane region" description="Helical" evidence="1">
    <location>
        <begin position="20"/>
        <end position="42"/>
    </location>
</feature>
<protein>
    <submittedName>
        <fullName evidence="2">Uncharacterized protein</fullName>
    </submittedName>
</protein>
<gene>
    <name evidence="2" type="ORF">P7K49_015943</name>
</gene>
<sequence>MAAPAVFVHSGGRLGQALCLYLLSLALANVLFTLMLLPWLTYYLEATCRAARTAYYVSTYLAVAFFTATFLLVLVAYAPSGLGPAPAKTMVLGLLLVFALCLAPYHLLLTPRVAGWGSDGDRCHTTTSTSCTPSAWR</sequence>
<proteinExistence type="predicted"/>
<keyword evidence="3" id="KW-1185">Reference proteome</keyword>
<evidence type="ECO:0000313" key="3">
    <source>
        <dbReference type="Proteomes" id="UP001266305"/>
    </source>
</evidence>
<dbReference type="Proteomes" id="UP001266305">
    <property type="component" value="Unassembled WGS sequence"/>
</dbReference>
<evidence type="ECO:0000256" key="1">
    <source>
        <dbReference type="SAM" id="Phobius"/>
    </source>
</evidence>
<name>A0ABQ9VAN2_SAGOE</name>
<dbReference type="EMBL" id="JASSZA010000007">
    <property type="protein sequence ID" value="KAK2106429.1"/>
    <property type="molecule type" value="Genomic_DNA"/>
</dbReference>